<evidence type="ECO:0000313" key="3">
    <source>
        <dbReference type="Proteomes" id="UP000018208"/>
    </source>
</evidence>
<accession>A0A9P8RZL1</accession>
<dbReference type="KEGG" id="ssao:94296764"/>
<dbReference type="EMBL" id="AUWU02000003">
    <property type="protein sequence ID" value="KAH0575117.1"/>
    <property type="molecule type" value="Genomic_DNA"/>
</dbReference>
<evidence type="ECO:0000313" key="1">
    <source>
        <dbReference type="EMBL" id="KAH0575117.1"/>
    </source>
</evidence>
<organism evidence="1 3">
    <name type="scientific">Spironucleus salmonicida</name>
    <dbReference type="NCBI Taxonomy" id="348837"/>
    <lineage>
        <taxon>Eukaryota</taxon>
        <taxon>Metamonada</taxon>
        <taxon>Diplomonadida</taxon>
        <taxon>Hexamitidae</taxon>
        <taxon>Hexamitinae</taxon>
        <taxon>Spironucleus</taxon>
    </lineage>
</organism>
<dbReference type="AlphaFoldDB" id="A0A9P8RZL1"/>
<reference evidence="1" key="2">
    <citation type="submission" date="2020-12" db="EMBL/GenBank/DDBJ databases">
        <title>New Spironucleus salmonicida genome in near-complete chromosomes.</title>
        <authorList>
            <person name="Xu F."/>
            <person name="Kurt Z."/>
            <person name="Jimenez-Gonzalez A."/>
            <person name="Astvaldsson A."/>
            <person name="Andersson J.O."/>
            <person name="Svard S.G."/>
        </authorList>
    </citation>
    <scope>NUCLEOTIDE SEQUENCE</scope>
    <source>
        <strain evidence="1">ATCC 50377</strain>
    </source>
</reference>
<dbReference type="Proteomes" id="UP000018208">
    <property type="component" value="Unassembled WGS sequence"/>
</dbReference>
<proteinExistence type="predicted"/>
<dbReference type="RefSeq" id="XP_067765890.1">
    <property type="nucleotide sequence ID" value="XM_067906622.1"/>
</dbReference>
<dbReference type="EMBL" id="AUWU02000003">
    <property type="protein sequence ID" value="KAH0575126.1"/>
    <property type="molecule type" value="Genomic_DNA"/>
</dbReference>
<sequence length="97" mass="10469">MKFYRNFNGLAILDFRGASVLQFDLASVRVPFDGADFTGSRLVRLSATAPLVLRVLKLADCRGLRSADTGLVEGLEVLDLRGCGLGPEGFKAVRVLV</sequence>
<reference evidence="1" key="1">
    <citation type="journal article" date="2014" name="PLoS Genet.">
        <title>The Genome of Spironucleus salmonicida Highlights a Fish Pathogen Adapted to Fluctuating Environments.</title>
        <authorList>
            <person name="Xu F."/>
            <person name="Jerlstrom-Hultqvist J."/>
            <person name="Einarsson E."/>
            <person name="Astvaldsson A."/>
            <person name="Svard S.G."/>
            <person name="Andersson J.O."/>
        </authorList>
    </citation>
    <scope>NUCLEOTIDE SEQUENCE</scope>
    <source>
        <strain evidence="1">ATCC 50377</strain>
    </source>
</reference>
<protein>
    <submittedName>
        <fullName evidence="1">Uncharacterized protein</fullName>
    </submittedName>
</protein>
<keyword evidence="3" id="KW-1185">Reference proteome</keyword>
<evidence type="ECO:0000313" key="2">
    <source>
        <dbReference type="EMBL" id="KAH0575126.1"/>
    </source>
</evidence>
<comment type="caution">
    <text evidence="1">The sequence shown here is derived from an EMBL/GenBank/DDBJ whole genome shotgun (WGS) entry which is preliminary data.</text>
</comment>
<name>A0A9P8RZL1_9EUKA</name>
<gene>
    <name evidence="1" type="ORF">SS50377_22741</name>
    <name evidence="2" type="ORF">SS50377_22750</name>
</gene>
<dbReference type="GeneID" id="94296764"/>